<dbReference type="AlphaFoldDB" id="A0A3A1P719"/>
<accession>A0A3A1P719</accession>
<organism evidence="2 3">
    <name type="scientific">Aurantiacibacter xanthus</name>
    <dbReference type="NCBI Taxonomy" id="1784712"/>
    <lineage>
        <taxon>Bacteria</taxon>
        <taxon>Pseudomonadati</taxon>
        <taxon>Pseudomonadota</taxon>
        <taxon>Alphaproteobacteria</taxon>
        <taxon>Sphingomonadales</taxon>
        <taxon>Erythrobacteraceae</taxon>
        <taxon>Aurantiacibacter</taxon>
    </lineage>
</organism>
<dbReference type="EMBL" id="QXFM01000066">
    <property type="protein sequence ID" value="RIV88607.1"/>
    <property type="molecule type" value="Genomic_DNA"/>
</dbReference>
<dbReference type="GO" id="GO:0046521">
    <property type="term" value="P:sphingoid catabolic process"/>
    <property type="evidence" value="ECO:0007669"/>
    <property type="project" value="TreeGrafter"/>
</dbReference>
<keyword evidence="3" id="KW-1185">Reference proteome</keyword>
<dbReference type="PANTHER" id="PTHR28026:SF9">
    <property type="entry name" value="2-HYDROXY-PALMITIC ACID DIOXYGENASE MPO1"/>
    <property type="match status" value="1"/>
</dbReference>
<dbReference type="Pfam" id="PF06127">
    <property type="entry name" value="Mpo1-like"/>
    <property type="match status" value="1"/>
</dbReference>
<feature type="transmembrane region" description="Helical" evidence="1">
    <location>
        <begin position="24"/>
        <end position="42"/>
    </location>
</feature>
<comment type="caution">
    <text evidence="2">The sequence shown here is derived from an EMBL/GenBank/DDBJ whole genome shotgun (WGS) entry which is preliminary data.</text>
</comment>
<evidence type="ECO:0000256" key="1">
    <source>
        <dbReference type="SAM" id="Phobius"/>
    </source>
</evidence>
<dbReference type="RefSeq" id="WP_119592342.1">
    <property type="nucleotide sequence ID" value="NZ_QXFM01000066.1"/>
</dbReference>
<keyword evidence="1" id="KW-0472">Membrane</keyword>
<dbReference type="PANTHER" id="PTHR28026">
    <property type="entry name" value="DUF962 DOMAIN PROTEIN (AFU_ORTHOLOGUE AFUA_8G05310)"/>
    <property type="match status" value="1"/>
</dbReference>
<dbReference type="OrthoDB" id="5515308at2"/>
<keyword evidence="1" id="KW-1133">Transmembrane helix</keyword>
<dbReference type="GO" id="GO:0016020">
    <property type="term" value="C:membrane"/>
    <property type="evidence" value="ECO:0007669"/>
    <property type="project" value="GOC"/>
</dbReference>
<sequence>MTNHAPLIEALARYRRYHRARRNVATHALGIPMIVLAVEILLSRPVWELPGFTLTPSVIATAAAALYYLKLDKLLGGALALVLIGMARLGLEIAQMDTAVWLGSGIGLFVLGWALQFLGHHFEGRKPAFLDDLRSLLIGPLFVTAEAAFALGLCGELKAEIERESQSLMSLP</sequence>
<feature type="transmembrane region" description="Helical" evidence="1">
    <location>
        <begin position="98"/>
        <end position="115"/>
    </location>
</feature>
<proteinExistence type="predicted"/>
<feature type="transmembrane region" description="Helical" evidence="1">
    <location>
        <begin position="74"/>
        <end position="91"/>
    </location>
</feature>
<protein>
    <submittedName>
        <fullName evidence="2">DUF962 domain-containing protein</fullName>
    </submittedName>
</protein>
<dbReference type="Proteomes" id="UP000265366">
    <property type="component" value="Unassembled WGS sequence"/>
</dbReference>
<reference evidence="2 3" key="1">
    <citation type="submission" date="2018-08" db="EMBL/GenBank/DDBJ databases">
        <title>Erythrobacter zhengii sp.nov., a bacterium isolated from deep-sea sediment.</title>
        <authorList>
            <person name="Fang C."/>
            <person name="Wu Y.-H."/>
            <person name="Sun C."/>
            <person name="Wang H."/>
            <person name="Cheng H."/>
            <person name="Meng F.-X."/>
            <person name="Wang C.-S."/>
            <person name="Xu X.-W."/>
        </authorList>
    </citation>
    <scope>NUCLEOTIDE SEQUENCE [LARGE SCALE GENOMIC DNA]</scope>
    <source>
        <strain evidence="2 3">CCTCC AB 2015396</strain>
    </source>
</reference>
<dbReference type="InterPro" id="IPR009305">
    <property type="entry name" value="Mpo1-like"/>
</dbReference>
<gene>
    <name evidence="2" type="ORF">D2V17_06860</name>
</gene>
<feature type="transmembrane region" description="Helical" evidence="1">
    <location>
        <begin position="135"/>
        <end position="154"/>
    </location>
</feature>
<evidence type="ECO:0000313" key="3">
    <source>
        <dbReference type="Proteomes" id="UP000265366"/>
    </source>
</evidence>
<keyword evidence="1" id="KW-0812">Transmembrane</keyword>
<evidence type="ECO:0000313" key="2">
    <source>
        <dbReference type="EMBL" id="RIV88607.1"/>
    </source>
</evidence>
<name>A0A3A1P719_9SPHN</name>